<proteinExistence type="predicted"/>
<reference evidence="4 5" key="1">
    <citation type="submission" date="2018-02" db="EMBL/GenBank/DDBJ databases">
        <title>Whole genome sequencing of endophytic bacterium.</title>
        <authorList>
            <person name="Eedara R."/>
            <person name="Podile A.R."/>
        </authorList>
    </citation>
    <scope>NUCLEOTIDE SEQUENCE [LARGE SCALE GENOMIC DNA]</scope>
    <source>
        <strain evidence="4 5">RP1T</strain>
    </source>
</reference>
<keyword evidence="5" id="KW-1185">Reference proteome</keyword>
<dbReference type="Proteomes" id="UP000237682">
    <property type="component" value="Unassembled WGS sequence"/>
</dbReference>
<keyword evidence="1" id="KW-0808">Transferase</keyword>
<evidence type="ECO:0000313" key="4">
    <source>
        <dbReference type="EMBL" id="PRH84099.1"/>
    </source>
</evidence>
<evidence type="ECO:0000313" key="5">
    <source>
        <dbReference type="Proteomes" id="UP000237682"/>
    </source>
</evidence>
<dbReference type="PROSITE" id="PS00583">
    <property type="entry name" value="PFKB_KINASES_1"/>
    <property type="match status" value="1"/>
</dbReference>
<dbReference type="PANTHER" id="PTHR10584">
    <property type="entry name" value="SUGAR KINASE"/>
    <property type="match status" value="1"/>
</dbReference>
<evidence type="ECO:0000259" key="3">
    <source>
        <dbReference type="Pfam" id="PF00294"/>
    </source>
</evidence>
<sequence length="298" mass="31481">MKEPLYLIGNVNVDLVMGPQAPWPQPGTEVIVPESEFRVGGAAGNTALALDALGVDYRLITSRGNDMLGRWLAEPFGARAEGWTVAEGATTVSVGIGHPDGDRTFFTTSGHLHAFGLEDVLAQLDQAGEGCVALLVGPFVIPALLADYDELIAILRRRNYRVALDTGWPDGGWTPGVRARVNAWIGHCEHVLINDIEAKGLTGADTVEAAAEMIRPLLPAGASLVIKCGPRGALAWRGDEHVAVPAPKVKVVDTIGAGDTFSAGYFASLAKSDDLERAVANGVAVASLAVSTRPRRYR</sequence>
<dbReference type="SUPFAM" id="SSF53613">
    <property type="entry name" value="Ribokinase-like"/>
    <property type="match status" value="1"/>
</dbReference>
<name>A0A2S9Q431_9HYPH</name>
<dbReference type="OrthoDB" id="9813569at2"/>
<dbReference type="InterPro" id="IPR011611">
    <property type="entry name" value="PfkB_dom"/>
</dbReference>
<dbReference type="RefSeq" id="WP_105865526.1">
    <property type="nucleotide sequence ID" value="NZ_PUEJ01000016.1"/>
</dbReference>
<dbReference type="PANTHER" id="PTHR10584:SF166">
    <property type="entry name" value="RIBOKINASE"/>
    <property type="match status" value="1"/>
</dbReference>
<dbReference type="EMBL" id="PUEJ01000016">
    <property type="protein sequence ID" value="PRH84099.1"/>
    <property type="molecule type" value="Genomic_DNA"/>
</dbReference>
<gene>
    <name evidence="4" type="ORF">C5L14_28925</name>
</gene>
<organism evidence="4 5">
    <name type="scientific">Labrys okinawensis</name>
    <dbReference type="NCBI Taxonomy" id="346911"/>
    <lineage>
        <taxon>Bacteria</taxon>
        <taxon>Pseudomonadati</taxon>
        <taxon>Pseudomonadota</taxon>
        <taxon>Alphaproteobacteria</taxon>
        <taxon>Hyphomicrobiales</taxon>
        <taxon>Xanthobacteraceae</taxon>
        <taxon>Labrys</taxon>
    </lineage>
</organism>
<dbReference type="GO" id="GO:0005829">
    <property type="term" value="C:cytosol"/>
    <property type="evidence" value="ECO:0007669"/>
    <property type="project" value="TreeGrafter"/>
</dbReference>
<dbReference type="InterPro" id="IPR029056">
    <property type="entry name" value="Ribokinase-like"/>
</dbReference>
<keyword evidence="2 4" id="KW-0418">Kinase</keyword>
<feature type="domain" description="Carbohydrate kinase PfkB" evidence="3">
    <location>
        <begin position="7"/>
        <end position="292"/>
    </location>
</feature>
<protein>
    <submittedName>
        <fullName evidence="4">Carbohydrate kinase</fullName>
    </submittedName>
</protein>
<dbReference type="GO" id="GO:0016301">
    <property type="term" value="F:kinase activity"/>
    <property type="evidence" value="ECO:0007669"/>
    <property type="project" value="UniProtKB-KW"/>
</dbReference>
<dbReference type="Pfam" id="PF00294">
    <property type="entry name" value="PfkB"/>
    <property type="match status" value="1"/>
</dbReference>
<evidence type="ECO:0000256" key="1">
    <source>
        <dbReference type="ARBA" id="ARBA00022679"/>
    </source>
</evidence>
<evidence type="ECO:0000256" key="2">
    <source>
        <dbReference type="ARBA" id="ARBA00022777"/>
    </source>
</evidence>
<accession>A0A2S9Q431</accession>
<comment type="caution">
    <text evidence="4">The sequence shown here is derived from an EMBL/GenBank/DDBJ whole genome shotgun (WGS) entry which is preliminary data.</text>
</comment>
<dbReference type="Gene3D" id="3.40.1190.20">
    <property type="match status" value="1"/>
</dbReference>
<dbReference type="AlphaFoldDB" id="A0A2S9Q431"/>
<dbReference type="InterPro" id="IPR002173">
    <property type="entry name" value="Carboh/pur_kinase_PfkB_CS"/>
</dbReference>